<feature type="region of interest" description="Disordered" evidence="7">
    <location>
        <begin position="101"/>
        <end position="153"/>
    </location>
</feature>
<feature type="domain" description="YABBY protein C-terminal" evidence="8">
    <location>
        <begin position="126"/>
        <end position="192"/>
    </location>
</feature>
<comment type="subcellular location">
    <subcellularLocation>
        <location evidence="1">Nucleus</location>
    </subcellularLocation>
</comment>
<evidence type="ECO:0000313" key="10">
    <source>
        <dbReference type="Proteomes" id="UP000504607"/>
    </source>
</evidence>
<reference evidence="11" key="1">
    <citation type="submission" date="2025-08" db="UniProtKB">
        <authorList>
            <consortium name="RefSeq"/>
        </authorList>
    </citation>
    <scope>IDENTIFICATION</scope>
</reference>
<dbReference type="GO" id="GO:0045165">
    <property type="term" value="P:cell fate commitment"/>
    <property type="evidence" value="ECO:0007669"/>
    <property type="project" value="TreeGrafter"/>
</dbReference>
<keyword evidence="6" id="KW-0539">Nucleus</keyword>
<keyword evidence="4" id="KW-0863">Zinc-finger</keyword>
<dbReference type="AlphaFoldDB" id="A0A8N4F4C3"/>
<evidence type="ECO:0000256" key="2">
    <source>
        <dbReference type="ARBA" id="ARBA00010325"/>
    </source>
</evidence>
<dbReference type="Gene3D" id="1.10.30.10">
    <property type="entry name" value="High mobility group box domain"/>
    <property type="match status" value="1"/>
</dbReference>
<dbReference type="Proteomes" id="UP000504607">
    <property type="component" value="Chromosome 15"/>
</dbReference>
<keyword evidence="5" id="KW-0862">Zinc</keyword>
<feature type="region of interest" description="Disordered" evidence="7">
    <location>
        <begin position="187"/>
        <end position="221"/>
    </location>
</feature>
<dbReference type="PANTHER" id="PTHR31675">
    <property type="entry name" value="PROTEIN YABBY 6-RELATED"/>
    <property type="match status" value="1"/>
</dbReference>
<dbReference type="FunFam" id="1.10.30.10:FF:000076">
    <property type="entry name" value="Axial regulator YABBY 4"/>
    <property type="match status" value="1"/>
</dbReference>
<evidence type="ECO:0000256" key="6">
    <source>
        <dbReference type="ARBA" id="ARBA00023242"/>
    </source>
</evidence>
<dbReference type="GO" id="GO:0008270">
    <property type="term" value="F:zinc ion binding"/>
    <property type="evidence" value="ECO:0007669"/>
    <property type="project" value="UniProtKB-KW"/>
</dbReference>
<gene>
    <name evidence="11" type="primary">LOC105058854</name>
</gene>
<dbReference type="InterPro" id="IPR056775">
    <property type="entry name" value="YABBY_C"/>
</dbReference>
<dbReference type="Pfam" id="PF04690">
    <property type="entry name" value="YABBY"/>
    <property type="match status" value="1"/>
</dbReference>
<dbReference type="GO" id="GO:0005634">
    <property type="term" value="C:nucleus"/>
    <property type="evidence" value="ECO:0007669"/>
    <property type="project" value="UniProtKB-SubCell"/>
</dbReference>
<evidence type="ECO:0000256" key="1">
    <source>
        <dbReference type="ARBA" id="ARBA00004123"/>
    </source>
</evidence>
<dbReference type="GO" id="GO:0048481">
    <property type="term" value="P:plant ovule development"/>
    <property type="evidence" value="ECO:0007669"/>
    <property type="project" value="TreeGrafter"/>
</dbReference>
<evidence type="ECO:0000259" key="9">
    <source>
        <dbReference type="Pfam" id="PF24868"/>
    </source>
</evidence>
<sequence length="221" mass="24468">MERENTVNDEWHDGSIENMVVHLNRSVETIVAPEMRRVNAVKDGGFPSVPPSFELQVSVPCSSLLKVVTVRCGHCAGLLSVSLVRTDFVPLQLLGSIGNDEEKHEECTVDDPPGRACEDGDDEEDNEKKSPPDQTPVVNKPPEKRQRAPSAYNRFIKEEIQRIKAKEPNITHREAFSTAAKNWAHFPRVQAKGHGESCSTGEGENDGEMDGRSQGICKKKP</sequence>
<dbReference type="RefSeq" id="XP_029124405.1">
    <property type="nucleotide sequence ID" value="XM_029268572.1"/>
</dbReference>
<comment type="similarity">
    <text evidence="2">Belongs to the YABBY family.</text>
</comment>
<accession>A0A8N4F4C3</accession>
<dbReference type="InterPro" id="IPR036910">
    <property type="entry name" value="HMG_box_dom_sf"/>
</dbReference>
<keyword evidence="3" id="KW-0479">Metal-binding</keyword>
<evidence type="ECO:0000256" key="3">
    <source>
        <dbReference type="ARBA" id="ARBA00022723"/>
    </source>
</evidence>
<dbReference type="InterPro" id="IPR056776">
    <property type="entry name" value="YABBY_N"/>
</dbReference>
<proteinExistence type="inferred from homology"/>
<evidence type="ECO:0000313" key="11">
    <source>
        <dbReference type="RefSeq" id="XP_029124405.1"/>
    </source>
</evidence>
<feature type="compositionally biased region" description="Basic and acidic residues" evidence="7">
    <location>
        <begin position="101"/>
        <end position="118"/>
    </location>
</feature>
<feature type="domain" description="YABBY N-terminal" evidence="9">
    <location>
        <begin position="55"/>
        <end position="87"/>
    </location>
</feature>
<evidence type="ECO:0000259" key="8">
    <source>
        <dbReference type="Pfam" id="PF04690"/>
    </source>
</evidence>
<keyword evidence="10" id="KW-1185">Reference proteome</keyword>
<evidence type="ECO:0000256" key="7">
    <source>
        <dbReference type="SAM" id="MobiDB-lite"/>
    </source>
</evidence>
<dbReference type="InterPro" id="IPR006780">
    <property type="entry name" value="YABBY"/>
</dbReference>
<organism evidence="10 11">
    <name type="scientific">Elaeis guineensis var. tenera</name>
    <name type="common">Oil palm</name>
    <dbReference type="NCBI Taxonomy" id="51953"/>
    <lineage>
        <taxon>Eukaryota</taxon>
        <taxon>Viridiplantae</taxon>
        <taxon>Streptophyta</taxon>
        <taxon>Embryophyta</taxon>
        <taxon>Tracheophyta</taxon>
        <taxon>Spermatophyta</taxon>
        <taxon>Magnoliopsida</taxon>
        <taxon>Liliopsida</taxon>
        <taxon>Arecaceae</taxon>
        <taxon>Arecoideae</taxon>
        <taxon>Cocoseae</taxon>
        <taxon>Elaeidinae</taxon>
        <taxon>Elaeis</taxon>
    </lineage>
</organism>
<dbReference type="PANTHER" id="PTHR31675:SF8">
    <property type="entry name" value="AXIAL REGULATOR YABBY 4"/>
    <property type="match status" value="1"/>
</dbReference>
<name>A0A8N4F4C3_ELAGV</name>
<dbReference type="Pfam" id="PF24868">
    <property type="entry name" value="YABBY_N"/>
    <property type="match status" value="1"/>
</dbReference>
<dbReference type="SUPFAM" id="SSF47095">
    <property type="entry name" value="HMG-box"/>
    <property type="match status" value="1"/>
</dbReference>
<dbReference type="GO" id="GO:0009944">
    <property type="term" value="P:polarity specification of adaxial/abaxial axis"/>
    <property type="evidence" value="ECO:0007669"/>
    <property type="project" value="TreeGrafter"/>
</dbReference>
<evidence type="ECO:0000256" key="5">
    <source>
        <dbReference type="ARBA" id="ARBA00022833"/>
    </source>
</evidence>
<dbReference type="OrthoDB" id="667577at2759"/>
<protein>
    <submittedName>
        <fullName evidence="11">Protein YABBY 7-like</fullName>
    </submittedName>
</protein>
<evidence type="ECO:0000256" key="4">
    <source>
        <dbReference type="ARBA" id="ARBA00022771"/>
    </source>
</evidence>